<sequence length="88" mass="10220">MTLEPLHKKYKCRAVNYTIHRLALLHVQRSIWQVLIHGDNRIPSVFTPLKPHSLGIGKMRTLMNNRVLERPKVPVRIHQILLIATTTP</sequence>
<gene>
    <name evidence="1" type="ORF">PAXRUDRAFT_465402</name>
</gene>
<accession>A0A0D0DWF9</accession>
<reference evidence="2" key="2">
    <citation type="submission" date="2015-01" db="EMBL/GenBank/DDBJ databases">
        <title>Evolutionary Origins and Diversification of the Mycorrhizal Mutualists.</title>
        <authorList>
            <consortium name="DOE Joint Genome Institute"/>
            <consortium name="Mycorrhizal Genomics Consortium"/>
            <person name="Kohler A."/>
            <person name="Kuo A."/>
            <person name="Nagy L.G."/>
            <person name="Floudas D."/>
            <person name="Copeland A."/>
            <person name="Barry K.W."/>
            <person name="Cichocki N."/>
            <person name="Veneault-Fourrey C."/>
            <person name="LaButti K."/>
            <person name="Lindquist E.A."/>
            <person name="Lipzen A."/>
            <person name="Lundell T."/>
            <person name="Morin E."/>
            <person name="Murat C."/>
            <person name="Riley R."/>
            <person name="Ohm R."/>
            <person name="Sun H."/>
            <person name="Tunlid A."/>
            <person name="Henrissat B."/>
            <person name="Grigoriev I.V."/>
            <person name="Hibbett D.S."/>
            <person name="Martin F."/>
        </authorList>
    </citation>
    <scope>NUCLEOTIDE SEQUENCE [LARGE SCALE GENOMIC DNA]</scope>
    <source>
        <strain evidence="2">Ve08.2h10</strain>
    </source>
</reference>
<evidence type="ECO:0000313" key="1">
    <source>
        <dbReference type="EMBL" id="KIK99698.1"/>
    </source>
</evidence>
<keyword evidence="2" id="KW-1185">Reference proteome</keyword>
<reference evidence="1 2" key="1">
    <citation type="submission" date="2014-04" db="EMBL/GenBank/DDBJ databases">
        <authorList>
            <consortium name="DOE Joint Genome Institute"/>
            <person name="Kuo A."/>
            <person name="Kohler A."/>
            <person name="Jargeat P."/>
            <person name="Nagy L.G."/>
            <person name="Floudas D."/>
            <person name="Copeland A."/>
            <person name="Barry K.W."/>
            <person name="Cichocki N."/>
            <person name="Veneault-Fourrey C."/>
            <person name="LaButti K."/>
            <person name="Lindquist E.A."/>
            <person name="Lipzen A."/>
            <person name="Lundell T."/>
            <person name="Morin E."/>
            <person name="Murat C."/>
            <person name="Sun H."/>
            <person name="Tunlid A."/>
            <person name="Henrissat B."/>
            <person name="Grigoriev I.V."/>
            <person name="Hibbett D.S."/>
            <person name="Martin F."/>
            <person name="Nordberg H.P."/>
            <person name="Cantor M.N."/>
            <person name="Hua S.X."/>
        </authorList>
    </citation>
    <scope>NUCLEOTIDE SEQUENCE [LARGE SCALE GENOMIC DNA]</scope>
    <source>
        <strain evidence="1 2">Ve08.2h10</strain>
    </source>
</reference>
<dbReference type="HOGENOM" id="CLU_2469769_0_0_1"/>
<protein>
    <submittedName>
        <fullName evidence="1">Uncharacterized protein</fullName>
    </submittedName>
</protein>
<dbReference type="Proteomes" id="UP000054538">
    <property type="component" value="Unassembled WGS sequence"/>
</dbReference>
<organism evidence="1 2">
    <name type="scientific">Paxillus rubicundulus Ve08.2h10</name>
    <dbReference type="NCBI Taxonomy" id="930991"/>
    <lineage>
        <taxon>Eukaryota</taxon>
        <taxon>Fungi</taxon>
        <taxon>Dikarya</taxon>
        <taxon>Basidiomycota</taxon>
        <taxon>Agaricomycotina</taxon>
        <taxon>Agaricomycetes</taxon>
        <taxon>Agaricomycetidae</taxon>
        <taxon>Boletales</taxon>
        <taxon>Paxilineae</taxon>
        <taxon>Paxillaceae</taxon>
        <taxon>Paxillus</taxon>
    </lineage>
</organism>
<dbReference type="InParanoid" id="A0A0D0DWF9"/>
<evidence type="ECO:0000313" key="2">
    <source>
        <dbReference type="Proteomes" id="UP000054538"/>
    </source>
</evidence>
<dbReference type="AlphaFoldDB" id="A0A0D0DWF9"/>
<proteinExistence type="predicted"/>
<name>A0A0D0DWF9_9AGAM</name>
<dbReference type="EMBL" id="KN824852">
    <property type="protein sequence ID" value="KIK99698.1"/>
    <property type="molecule type" value="Genomic_DNA"/>
</dbReference>